<comment type="caution">
    <text evidence="1">The sequence shown here is derived from an EMBL/GenBank/DDBJ whole genome shotgun (WGS) entry which is preliminary data.</text>
</comment>
<reference evidence="1" key="1">
    <citation type="submission" date="2022-06" db="EMBL/GenBank/DDBJ databases">
        <title>Fusarium solani species complex genomes reveal bases of compartmentalisation and animal pathogenesis.</title>
        <authorList>
            <person name="Tsai I.J."/>
        </authorList>
    </citation>
    <scope>NUCLEOTIDE SEQUENCE</scope>
    <source>
        <strain evidence="1">Fu6.1</strain>
    </source>
</reference>
<evidence type="ECO:0000313" key="2">
    <source>
        <dbReference type="Proteomes" id="UP001065298"/>
    </source>
</evidence>
<protein>
    <submittedName>
        <fullName evidence="1">Uncharacterized protein</fullName>
    </submittedName>
</protein>
<keyword evidence="2" id="KW-1185">Reference proteome</keyword>
<accession>A0ACC0QE12</accession>
<dbReference type="Proteomes" id="UP001065298">
    <property type="component" value="Chromosome 12"/>
</dbReference>
<proteinExistence type="predicted"/>
<evidence type="ECO:0000313" key="1">
    <source>
        <dbReference type="EMBL" id="KAI8650592.1"/>
    </source>
</evidence>
<organism evidence="1 2">
    <name type="scientific">Fusarium keratoplasticum</name>
    <dbReference type="NCBI Taxonomy" id="1328300"/>
    <lineage>
        <taxon>Eukaryota</taxon>
        <taxon>Fungi</taxon>
        <taxon>Dikarya</taxon>
        <taxon>Ascomycota</taxon>
        <taxon>Pezizomycotina</taxon>
        <taxon>Sordariomycetes</taxon>
        <taxon>Hypocreomycetidae</taxon>
        <taxon>Hypocreales</taxon>
        <taxon>Nectriaceae</taxon>
        <taxon>Fusarium</taxon>
        <taxon>Fusarium solani species complex</taxon>
    </lineage>
</organism>
<name>A0ACC0QE12_9HYPO</name>
<dbReference type="EMBL" id="CM046514">
    <property type="protein sequence ID" value="KAI8650592.1"/>
    <property type="molecule type" value="Genomic_DNA"/>
</dbReference>
<sequence length="643" mass="71568">MAAIMDDDTINRIIRQLNPGDRAASRQKALDSARLPESYQWVLELPKIRNWLSGTGPQLLWLDGPTATGKTFLSSKVVNHIRSDDRLRANNSAVAVVYAEKSYEHRNIADWNLRLSSVARQLASQLPTSSAALKRALAKFSDTDDDQLHSILRTLASEFGTVFVVFDGIGKATTKSLKALMRVLGGGHEERASFRVLITSRDPPPDAFTAQLEVSVVKAGADSVDLKAYVTSELRDALQELSPLELSKVNALLEAEISLACDGVFPPLPLPQLYAEPSEAMETLSTMIASANGQSTSDTMQQYCCRIMAQTKSSKWGDMICCILYHLVKISEFGYEFTIPMAVDALDAWKIFHQDGSSYTATDILEVCTGLYYFSDDNQTIRIRSPILEHYLRHEEFGREYEELCTTAQMRYLCKPEFSNRACASSNELRERLKNNRYLWYAARMLAPNLHQHIPKSFISDFMVLSSNQGSIDSYLQAANAWPYHNEVTYDELEESSEYWNCFIRGFRPLHLAVQLSDSAPLIHALAERGEELEARNKDGQTALHIAAQSQGECNALRALLACGSDVSAVDENSETPLSLAIVWGSVESVKLLFKYGADISTVDEEALEMCTQEEPEIAKYLAERGVEMPANDDNDDSSTVSA</sequence>
<gene>
    <name evidence="1" type="ORF">NCS57_01393400</name>
</gene>